<feature type="region of interest" description="Disordered" evidence="1">
    <location>
        <begin position="104"/>
        <end position="162"/>
    </location>
</feature>
<dbReference type="AlphaFoldDB" id="A0ABD1ZPM8"/>
<evidence type="ECO:0000256" key="1">
    <source>
        <dbReference type="SAM" id="MobiDB-lite"/>
    </source>
</evidence>
<dbReference type="Proteomes" id="UP001605036">
    <property type="component" value="Unassembled WGS sequence"/>
</dbReference>
<gene>
    <name evidence="2" type="ORF">R1flu_021529</name>
</gene>
<dbReference type="EMBL" id="JBHFFA010000001">
    <property type="protein sequence ID" value="KAL2653401.1"/>
    <property type="molecule type" value="Genomic_DNA"/>
</dbReference>
<comment type="caution">
    <text evidence="2">The sequence shown here is derived from an EMBL/GenBank/DDBJ whole genome shotgun (WGS) entry which is preliminary data.</text>
</comment>
<organism evidence="2 3">
    <name type="scientific">Riccia fluitans</name>
    <dbReference type="NCBI Taxonomy" id="41844"/>
    <lineage>
        <taxon>Eukaryota</taxon>
        <taxon>Viridiplantae</taxon>
        <taxon>Streptophyta</taxon>
        <taxon>Embryophyta</taxon>
        <taxon>Marchantiophyta</taxon>
        <taxon>Marchantiopsida</taxon>
        <taxon>Marchantiidae</taxon>
        <taxon>Marchantiales</taxon>
        <taxon>Ricciaceae</taxon>
        <taxon>Riccia</taxon>
    </lineage>
</organism>
<feature type="compositionally biased region" description="Polar residues" evidence="1">
    <location>
        <begin position="104"/>
        <end position="122"/>
    </location>
</feature>
<name>A0ABD1ZPM8_9MARC</name>
<sequence length="162" mass="17184">MIAVGVAASVTDRAFTTVVGIQWGPVNLVGVLNYVSRLGLASSRHGFTTAGNKYNTVQWLRELSTDRLRIPNGVSCPVLQLTDNGGKGAEVPIACTGSIETAMSWPKQSGPVQSRSRSSALSPAQKRERADACVPVDFGSWRGGQRRPGGAGIESRRRESGC</sequence>
<evidence type="ECO:0000313" key="3">
    <source>
        <dbReference type="Proteomes" id="UP001605036"/>
    </source>
</evidence>
<accession>A0ABD1ZPM8</accession>
<keyword evidence="3" id="KW-1185">Reference proteome</keyword>
<proteinExistence type="predicted"/>
<protein>
    <submittedName>
        <fullName evidence="2">Uncharacterized protein</fullName>
    </submittedName>
</protein>
<evidence type="ECO:0000313" key="2">
    <source>
        <dbReference type="EMBL" id="KAL2653401.1"/>
    </source>
</evidence>
<reference evidence="2 3" key="1">
    <citation type="submission" date="2024-09" db="EMBL/GenBank/DDBJ databases">
        <title>Chromosome-scale assembly of Riccia fluitans.</title>
        <authorList>
            <person name="Paukszto L."/>
            <person name="Sawicki J."/>
            <person name="Karawczyk K."/>
            <person name="Piernik-Szablinska J."/>
            <person name="Szczecinska M."/>
            <person name="Mazdziarz M."/>
        </authorList>
    </citation>
    <scope>NUCLEOTIDE SEQUENCE [LARGE SCALE GENOMIC DNA]</scope>
    <source>
        <strain evidence="2">Rf_01</strain>
        <tissue evidence="2">Aerial parts of the thallus</tissue>
    </source>
</reference>